<feature type="domain" description="DDE Tnp4" evidence="4">
    <location>
        <begin position="1"/>
        <end position="72"/>
    </location>
</feature>
<keyword evidence="6" id="KW-1185">Reference proteome</keyword>
<dbReference type="Proteomes" id="UP000054279">
    <property type="component" value="Unassembled WGS sequence"/>
</dbReference>
<keyword evidence="3" id="KW-0812">Transmembrane</keyword>
<evidence type="ECO:0000259" key="4">
    <source>
        <dbReference type="Pfam" id="PF13359"/>
    </source>
</evidence>
<dbReference type="GO" id="GO:0046872">
    <property type="term" value="F:metal ion binding"/>
    <property type="evidence" value="ECO:0007669"/>
    <property type="project" value="UniProtKB-KW"/>
</dbReference>
<dbReference type="InterPro" id="IPR027806">
    <property type="entry name" value="HARBI1_dom"/>
</dbReference>
<dbReference type="HOGENOM" id="CLU_128024_0_0_1"/>
<proteinExistence type="predicted"/>
<organism evidence="5 6">
    <name type="scientific">Sphaerobolus stellatus (strain SS14)</name>
    <dbReference type="NCBI Taxonomy" id="990650"/>
    <lineage>
        <taxon>Eukaryota</taxon>
        <taxon>Fungi</taxon>
        <taxon>Dikarya</taxon>
        <taxon>Basidiomycota</taxon>
        <taxon>Agaricomycotina</taxon>
        <taxon>Agaricomycetes</taxon>
        <taxon>Phallomycetidae</taxon>
        <taxon>Geastrales</taxon>
        <taxon>Sphaerobolaceae</taxon>
        <taxon>Sphaerobolus</taxon>
    </lineage>
</organism>
<keyword evidence="3" id="KW-0472">Membrane</keyword>
<dbReference type="AlphaFoldDB" id="A0A0C9UAS3"/>
<name>A0A0C9UAS3_SPHS4</name>
<feature type="non-terminal residue" evidence="5">
    <location>
        <position position="1"/>
    </location>
</feature>
<feature type="non-terminal residue" evidence="5">
    <location>
        <position position="148"/>
    </location>
</feature>
<protein>
    <recommendedName>
        <fullName evidence="4">DDE Tnp4 domain-containing protein</fullName>
    </recommendedName>
</protein>
<accession>A0A0C9UAS3</accession>
<evidence type="ECO:0000256" key="3">
    <source>
        <dbReference type="SAM" id="Phobius"/>
    </source>
</evidence>
<gene>
    <name evidence="5" type="ORF">M422DRAFT_103859</name>
</gene>
<dbReference type="OrthoDB" id="5945905at2759"/>
<comment type="cofactor">
    <cofactor evidence="1">
        <name>a divalent metal cation</name>
        <dbReference type="ChEBI" id="CHEBI:60240"/>
    </cofactor>
</comment>
<dbReference type="EMBL" id="KN837145">
    <property type="protein sequence ID" value="KIJ40248.1"/>
    <property type="molecule type" value="Genomic_DNA"/>
</dbReference>
<dbReference type="Pfam" id="PF13359">
    <property type="entry name" value="DDE_Tnp_4"/>
    <property type="match status" value="1"/>
</dbReference>
<sequence>YDRWKRIHCLKYHTVISPDGLIVHVYGPVDGCRHDETVFKESSLPDLLNKHFWTLDSHPLFLYDDLAYSVEPHMLPPIRVQLLLIEWIFKEVTKEFTFIDFTRSQKILLTPCALYYLVALLLCNAHTILHYPQIPQYFACSSPTLEEY</sequence>
<keyword evidence="2" id="KW-0479">Metal-binding</keyword>
<evidence type="ECO:0000313" key="5">
    <source>
        <dbReference type="EMBL" id="KIJ40248.1"/>
    </source>
</evidence>
<evidence type="ECO:0000313" key="6">
    <source>
        <dbReference type="Proteomes" id="UP000054279"/>
    </source>
</evidence>
<reference evidence="5 6" key="1">
    <citation type="submission" date="2014-06" db="EMBL/GenBank/DDBJ databases">
        <title>Evolutionary Origins and Diversification of the Mycorrhizal Mutualists.</title>
        <authorList>
            <consortium name="DOE Joint Genome Institute"/>
            <consortium name="Mycorrhizal Genomics Consortium"/>
            <person name="Kohler A."/>
            <person name="Kuo A."/>
            <person name="Nagy L.G."/>
            <person name="Floudas D."/>
            <person name="Copeland A."/>
            <person name="Barry K.W."/>
            <person name="Cichocki N."/>
            <person name="Veneault-Fourrey C."/>
            <person name="LaButti K."/>
            <person name="Lindquist E.A."/>
            <person name="Lipzen A."/>
            <person name="Lundell T."/>
            <person name="Morin E."/>
            <person name="Murat C."/>
            <person name="Riley R."/>
            <person name="Ohm R."/>
            <person name="Sun H."/>
            <person name="Tunlid A."/>
            <person name="Henrissat B."/>
            <person name="Grigoriev I.V."/>
            <person name="Hibbett D.S."/>
            <person name="Martin F."/>
        </authorList>
    </citation>
    <scope>NUCLEOTIDE SEQUENCE [LARGE SCALE GENOMIC DNA]</scope>
    <source>
        <strain evidence="5 6">SS14</strain>
    </source>
</reference>
<feature type="transmembrane region" description="Helical" evidence="3">
    <location>
        <begin position="113"/>
        <end position="131"/>
    </location>
</feature>
<evidence type="ECO:0000256" key="1">
    <source>
        <dbReference type="ARBA" id="ARBA00001968"/>
    </source>
</evidence>
<keyword evidence="3" id="KW-1133">Transmembrane helix</keyword>
<evidence type="ECO:0000256" key="2">
    <source>
        <dbReference type="ARBA" id="ARBA00022723"/>
    </source>
</evidence>